<dbReference type="GO" id="GO:0005829">
    <property type="term" value="C:cytosol"/>
    <property type="evidence" value="ECO:0007669"/>
    <property type="project" value="TreeGrafter"/>
</dbReference>
<proteinExistence type="inferred from homology"/>
<reference evidence="5 6" key="1">
    <citation type="submission" date="2018-06" db="EMBL/GenBank/DDBJ databases">
        <authorList>
            <consortium name="Pathogen Informatics"/>
            <person name="Doyle S."/>
        </authorList>
    </citation>
    <scope>NUCLEOTIDE SEQUENCE [LARGE SCALE GENOMIC DNA]</scope>
    <source>
        <strain evidence="5 6">NCTC5908</strain>
    </source>
</reference>
<evidence type="ECO:0000259" key="4">
    <source>
        <dbReference type="Pfam" id="PF07804"/>
    </source>
</evidence>
<dbReference type="STRING" id="732.ADJ80_10055"/>
<comment type="similarity">
    <text evidence="1">Belongs to the HipA Ser/Thr kinase family.</text>
</comment>
<evidence type="ECO:0000313" key="6">
    <source>
        <dbReference type="Proteomes" id="UP000253728"/>
    </source>
</evidence>
<evidence type="ECO:0000256" key="1">
    <source>
        <dbReference type="ARBA" id="ARBA00010164"/>
    </source>
</evidence>
<dbReference type="EC" id="2.7.11.1" evidence="5"/>
<protein>
    <submittedName>
        <fullName evidence="5">Serine/threonine-protein kinase HipA</fullName>
        <ecNumber evidence="5">2.7.11.1</ecNumber>
    </submittedName>
</protein>
<dbReference type="EMBL" id="UFSP01000001">
    <property type="protein sequence ID" value="SSY93276.1"/>
    <property type="molecule type" value="Genomic_DNA"/>
</dbReference>
<feature type="domain" description="HipA-like C-terminal" evidence="4">
    <location>
        <begin position="9"/>
        <end position="207"/>
    </location>
</feature>
<dbReference type="InterPro" id="IPR012893">
    <property type="entry name" value="HipA-like_C"/>
</dbReference>
<dbReference type="InterPro" id="IPR052028">
    <property type="entry name" value="HipA_Ser/Thr_kinase"/>
</dbReference>
<evidence type="ECO:0000256" key="3">
    <source>
        <dbReference type="ARBA" id="ARBA00022777"/>
    </source>
</evidence>
<evidence type="ECO:0000313" key="5">
    <source>
        <dbReference type="EMBL" id="SSY93276.1"/>
    </source>
</evidence>
<dbReference type="PANTHER" id="PTHR37419:SF1">
    <property type="entry name" value="SERINE_THREONINE-PROTEIN KINASE TOXIN HIPA"/>
    <property type="match status" value="1"/>
</dbReference>
<evidence type="ECO:0000256" key="2">
    <source>
        <dbReference type="ARBA" id="ARBA00022679"/>
    </source>
</evidence>
<name>A0A336N1V3_AGGAP</name>
<dbReference type="PANTHER" id="PTHR37419">
    <property type="entry name" value="SERINE/THREONINE-PROTEIN KINASE TOXIN HIPA"/>
    <property type="match status" value="1"/>
</dbReference>
<keyword evidence="3 5" id="KW-0418">Kinase</keyword>
<dbReference type="Proteomes" id="UP000253728">
    <property type="component" value="Unassembled WGS sequence"/>
</dbReference>
<organism evidence="5 6">
    <name type="scientific">Aggregatibacter aphrophilus</name>
    <name type="common">Haemophilus aphrophilus</name>
    <dbReference type="NCBI Taxonomy" id="732"/>
    <lineage>
        <taxon>Bacteria</taxon>
        <taxon>Pseudomonadati</taxon>
        <taxon>Pseudomonadota</taxon>
        <taxon>Gammaproteobacteria</taxon>
        <taxon>Pasteurellales</taxon>
        <taxon>Pasteurellaceae</taxon>
        <taxon>Aggregatibacter</taxon>
    </lineage>
</organism>
<accession>A0A336N1V3</accession>
<gene>
    <name evidence="5" type="primary">hipA_2</name>
    <name evidence="5" type="ORF">NCTC5908_00278</name>
</gene>
<dbReference type="GO" id="GO:0004674">
    <property type="term" value="F:protein serine/threonine kinase activity"/>
    <property type="evidence" value="ECO:0007669"/>
    <property type="project" value="UniProtKB-EC"/>
</dbReference>
<keyword evidence="2 5" id="KW-0808">Transferase</keyword>
<dbReference type="AlphaFoldDB" id="A0A336N1V3"/>
<dbReference type="Pfam" id="PF07804">
    <property type="entry name" value="HipA_C"/>
    <property type="match status" value="1"/>
</dbReference>
<sequence>MVAQGQLDLSGSCENEWLCLNIMKAFGLPVPRSQIQYFGEIKVLIVERFDRRWSENRSWLIRLPQEDMCQALNIAPARKYENDGGPSILQIMSLLNGSSSAQADRKQFFKAQIVFWLLCAIDGHGKNFSLFLEQENRYRLTPFYDVMSAYPLIKYNGLQKQKVKMAMAWHGENKHYLWDKIQLRHIFNTAKLAGLAKETVEDILHEISALYPRISEINTHGLPDEIVVPIFMGLEMQMKKIS</sequence>